<dbReference type="OrthoDB" id="9773508at2"/>
<keyword evidence="3" id="KW-0813">Transport</keyword>
<dbReference type="CDD" id="cd08492">
    <property type="entry name" value="PBP2_NikA_DppA_OppA_like_15"/>
    <property type="match status" value="1"/>
</dbReference>
<evidence type="ECO:0000256" key="4">
    <source>
        <dbReference type="ARBA" id="ARBA00022729"/>
    </source>
</evidence>
<dbReference type="PANTHER" id="PTHR30290">
    <property type="entry name" value="PERIPLASMIC BINDING COMPONENT OF ABC TRANSPORTER"/>
    <property type="match status" value="1"/>
</dbReference>
<feature type="signal peptide" evidence="5">
    <location>
        <begin position="1"/>
        <end position="19"/>
    </location>
</feature>
<organism evidence="7 8">
    <name type="scientific">Rhodovastum atsumiense</name>
    <dbReference type="NCBI Taxonomy" id="504468"/>
    <lineage>
        <taxon>Bacteria</taxon>
        <taxon>Pseudomonadati</taxon>
        <taxon>Pseudomonadota</taxon>
        <taxon>Alphaproteobacteria</taxon>
        <taxon>Acetobacterales</taxon>
        <taxon>Acetobacteraceae</taxon>
        <taxon>Rhodovastum</taxon>
    </lineage>
</organism>
<dbReference type="SUPFAM" id="SSF53850">
    <property type="entry name" value="Periplasmic binding protein-like II"/>
    <property type="match status" value="1"/>
</dbReference>
<comment type="caution">
    <text evidence="7">The sequence shown here is derived from an EMBL/GenBank/DDBJ whole genome shotgun (WGS) entry which is preliminary data.</text>
</comment>
<dbReference type="GO" id="GO:0043190">
    <property type="term" value="C:ATP-binding cassette (ABC) transporter complex"/>
    <property type="evidence" value="ECO:0007669"/>
    <property type="project" value="InterPro"/>
</dbReference>
<dbReference type="InterPro" id="IPR039424">
    <property type="entry name" value="SBP_5"/>
</dbReference>
<name>A0A5M6IPK2_9PROT</name>
<keyword evidence="8" id="KW-1185">Reference proteome</keyword>
<evidence type="ECO:0000256" key="5">
    <source>
        <dbReference type="SAM" id="SignalP"/>
    </source>
</evidence>
<dbReference type="GO" id="GO:0030288">
    <property type="term" value="C:outer membrane-bounded periplasmic space"/>
    <property type="evidence" value="ECO:0007669"/>
    <property type="project" value="UniProtKB-ARBA"/>
</dbReference>
<dbReference type="Proteomes" id="UP000325255">
    <property type="component" value="Unassembled WGS sequence"/>
</dbReference>
<dbReference type="Pfam" id="PF00496">
    <property type="entry name" value="SBP_bac_5"/>
    <property type="match status" value="1"/>
</dbReference>
<proteinExistence type="inferred from homology"/>
<evidence type="ECO:0000259" key="6">
    <source>
        <dbReference type="Pfam" id="PF00496"/>
    </source>
</evidence>
<dbReference type="AlphaFoldDB" id="A0A5M6IPK2"/>
<dbReference type="PIRSF" id="PIRSF002741">
    <property type="entry name" value="MppA"/>
    <property type="match status" value="1"/>
</dbReference>
<accession>A0A5M6IPK2</accession>
<evidence type="ECO:0000313" key="8">
    <source>
        <dbReference type="Proteomes" id="UP000325255"/>
    </source>
</evidence>
<dbReference type="GO" id="GO:1904680">
    <property type="term" value="F:peptide transmembrane transporter activity"/>
    <property type="evidence" value="ECO:0007669"/>
    <property type="project" value="TreeGrafter"/>
</dbReference>
<feature type="chain" id="PRO_5024372967" evidence="5">
    <location>
        <begin position="20"/>
        <end position="532"/>
    </location>
</feature>
<dbReference type="Gene3D" id="3.10.105.10">
    <property type="entry name" value="Dipeptide-binding Protein, Domain 3"/>
    <property type="match status" value="1"/>
</dbReference>
<protein>
    <submittedName>
        <fullName evidence="7">ABC transporter substrate-binding protein</fullName>
    </submittedName>
</protein>
<keyword evidence="4 5" id="KW-0732">Signal</keyword>
<sequence>MAALFGLVAAIGAGAAAQAAEPAHGGTIQYGHEQEGPCLLGGWIQQWYLQRQYADNLVSRDADGRIVPWLATSWTISGDRRTYTFQLRPGVAFTDGTKLDAQAVVDNIAIWFDADPARRNNAATFYFKDRFVSARATAPLTLQLDLNAPYEPLLTVLSHATFGILSPTALARGVAANCEQPIGSGPFIVDKWNRGQNVQFRRNPAYNSAPANARHQGPAYAERLVWKFLKDPTLRYGSLLSGESNVIYDVPAVAWEEANKRFHVIRHLTGGTPLRLQLNTEFPPFDDIRVRRAFAHAADRRRAVEVSFLGAAPFEGNAALSQSAPDYAKDLADAYPYDPALAGRLLDEAGWTARDADGIRLKDGRKLTVRIAYGAGYNITSDGAQALQIIQEQAREVGFEVVLRPTTQADWLGGKNRGPKEFEIQPAYWTATSAEVLKIVWRPDDGITRNPYNISRFQDPRLWTLITEADATADEARRRQLYQDAQRLLVDSAAVVGFSVLPVSIASQHRLRDVWISSAVGEPVFHDAWFVK</sequence>
<reference evidence="7 8" key="1">
    <citation type="submission" date="2019-09" db="EMBL/GenBank/DDBJ databases">
        <title>Genome sequence of Rhodovastum atsumiense, a diverse member of the Acetobacteraceae family of non-sulfur purple photosynthetic bacteria.</title>
        <authorList>
            <person name="Meyer T."/>
            <person name="Kyndt J."/>
        </authorList>
    </citation>
    <scope>NUCLEOTIDE SEQUENCE [LARGE SCALE GENOMIC DNA]</scope>
    <source>
        <strain evidence="7 8">DSM 21279</strain>
    </source>
</reference>
<comment type="similarity">
    <text evidence="2">Belongs to the bacterial solute-binding protein 5 family.</text>
</comment>
<comment type="subcellular location">
    <subcellularLocation>
        <location evidence="1">Periplasm</location>
    </subcellularLocation>
</comment>
<dbReference type="PANTHER" id="PTHR30290:SF10">
    <property type="entry name" value="PERIPLASMIC OLIGOPEPTIDE-BINDING PROTEIN-RELATED"/>
    <property type="match status" value="1"/>
</dbReference>
<dbReference type="InterPro" id="IPR000914">
    <property type="entry name" value="SBP_5_dom"/>
</dbReference>
<dbReference type="GO" id="GO:0015833">
    <property type="term" value="P:peptide transport"/>
    <property type="evidence" value="ECO:0007669"/>
    <property type="project" value="TreeGrafter"/>
</dbReference>
<evidence type="ECO:0000313" key="7">
    <source>
        <dbReference type="EMBL" id="KAA5609887.1"/>
    </source>
</evidence>
<dbReference type="RefSeq" id="WP_150043056.1">
    <property type="nucleotide sequence ID" value="NZ_OW485601.1"/>
</dbReference>
<evidence type="ECO:0000256" key="2">
    <source>
        <dbReference type="ARBA" id="ARBA00005695"/>
    </source>
</evidence>
<evidence type="ECO:0000256" key="3">
    <source>
        <dbReference type="ARBA" id="ARBA00022448"/>
    </source>
</evidence>
<feature type="domain" description="Solute-binding protein family 5" evidence="6">
    <location>
        <begin position="66"/>
        <end position="432"/>
    </location>
</feature>
<gene>
    <name evidence="7" type="ORF">F1189_22110</name>
</gene>
<dbReference type="EMBL" id="VWPK01000042">
    <property type="protein sequence ID" value="KAA5609887.1"/>
    <property type="molecule type" value="Genomic_DNA"/>
</dbReference>
<dbReference type="Gene3D" id="3.40.190.10">
    <property type="entry name" value="Periplasmic binding protein-like II"/>
    <property type="match status" value="1"/>
</dbReference>
<dbReference type="InterPro" id="IPR030678">
    <property type="entry name" value="Peptide/Ni-bd"/>
</dbReference>
<evidence type="ECO:0000256" key="1">
    <source>
        <dbReference type="ARBA" id="ARBA00004418"/>
    </source>
</evidence>